<feature type="transmembrane region" description="Helical" evidence="1">
    <location>
        <begin position="136"/>
        <end position="153"/>
    </location>
</feature>
<evidence type="ECO:0000313" key="3">
    <source>
        <dbReference type="Proteomes" id="UP001595901"/>
    </source>
</evidence>
<feature type="transmembrane region" description="Helical" evidence="1">
    <location>
        <begin position="201"/>
        <end position="219"/>
    </location>
</feature>
<keyword evidence="3" id="KW-1185">Reference proteome</keyword>
<proteinExistence type="predicted"/>
<comment type="caution">
    <text evidence="2">The sequence shown here is derived from an EMBL/GenBank/DDBJ whole genome shotgun (WGS) entry which is preliminary data.</text>
</comment>
<evidence type="ECO:0000313" key="2">
    <source>
        <dbReference type="EMBL" id="MFC3932722.1"/>
    </source>
</evidence>
<dbReference type="RefSeq" id="WP_380432330.1">
    <property type="nucleotide sequence ID" value="NZ_JBHSAC010000068.1"/>
</dbReference>
<accession>A0ABV8D3E7</accession>
<feature type="transmembrane region" description="Helical" evidence="1">
    <location>
        <begin position="292"/>
        <end position="312"/>
    </location>
</feature>
<dbReference type="EMBL" id="JBHSAC010000068">
    <property type="protein sequence ID" value="MFC3932722.1"/>
    <property type="molecule type" value="Genomic_DNA"/>
</dbReference>
<feature type="transmembrane region" description="Helical" evidence="1">
    <location>
        <begin position="79"/>
        <end position="97"/>
    </location>
</feature>
<keyword evidence="1" id="KW-1133">Transmembrane helix</keyword>
<keyword evidence="1" id="KW-0812">Transmembrane</keyword>
<organism evidence="2 3">
    <name type="scientific">Streptococcus dentapri</name>
    <dbReference type="NCBI Taxonomy" id="573564"/>
    <lineage>
        <taxon>Bacteria</taxon>
        <taxon>Bacillati</taxon>
        <taxon>Bacillota</taxon>
        <taxon>Bacilli</taxon>
        <taxon>Lactobacillales</taxon>
        <taxon>Streptococcaceae</taxon>
        <taxon>Streptococcus</taxon>
    </lineage>
</organism>
<protein>
    <recommendedName>
        <fullName evidence="4">Serotype determinant, transmembrane protein</fullName>
    </recommendedName>
</protein>
<name>A0ABV8D3E7_9STRE</name>
<gene>
    <name evidence="2" type="ORF">ACFOSE_08165</name>
</gene>
<dbReference type="Proteomes" id="UP001595901">
    <property type="component" value="Unassembled WGS sequence"/>
</dbReference>
<reference evidence="3" key="1">
    <citation type="journal article" date="2019" name="Int. J. Syst. Evol. Microbiol.">
        <title>The Global Catalogue of Microorganisms (GCM) 10K type strain sequencing project: providing services to taxonomists for standard genome sequencing and annotation.</title>
        <authorList>
            <consortium name="The Broad Institute Genomics Platform"/>
            <consortium name="The Broad Institute Genome Sequencing Center for Infectious Disease"/>
            <person name="Wu L."/>
            <person name="Ma J."/>
        </authorList>
    </citation>
    <scope>NUCLEOTIDE SEQUENCE [LARGE SCALE GENOMIC DNA]</scope>
    <source>
        <strain evidence="3">CCUG 58728</strain>
    </source>
</reference>
<feature type="transmembrane region" description="Helical" evidence="1">
    <location>
        <begin position="389"/>
        <end position="405"/>
    </location>
</feature>
<feature type="transmembrane region" description="Helical" evidence="1">
    <location>
        <begin position="257"/>
        <end position="280"/>
    </location>
</feature>
<evidence type="ECO:0000256" key="1">
    <source>
        <dbReference type="SAM" id="Phobius"/>
    </source>
</evidence>
<feature type="transmembrane region" description="Helical" evidence="1">
    <location>
        <begin position="12"/>
        <end position="33"/>
    </location>
</feature>
<feature type="transmembrane region" description="Helical" evidence="1">
    <location>
        <begin position="332"/>
        <end position="353"/>
    </location>
</feature>
<sequence>MEKVINLIKNNYRLWLFYLAIATLFILELIVYINDRGDQTAFANELKHHGFFEYAIYRYQTWSSRLLIESVTMFMSGHYLIFDISFLVSTFLALYALSKIIFSEKQFLYGKYLLPIIFITVFPGVLFTSAGLIPTVTNYLFPLYALVIGWYLLNQKSYFSVLVAILAFAFAFMQEQFTVFGFLLIGFILIVEFVRDKKLNLRYLGAFVLTLIGLLSAAFSPGSAIRSTKEIATWYPGFDKLPLMTKILKGYLETNRILFVSAEINALFALLLVLIILTVIKRQWLSTFAGGIILYTLIINKLEMSSLLTAIQKTVDLQNTKDTLYFSIKDNLYPLILYTALLVTIALITFFLFKEKLAGLSAVVILLAGYATRMLVSMSPTIYASQLRTYIPLIFAIFLVILLLVREISPWIQAKYPLKQSQK</sequence>
<keyword evidence="1" id="KW-0472">Membrane</keyword>
<feature type="transmembrane region" description="Helical" evidence="1">
    <location>
        <begin position="109"/>
        <end position="130"/>
    </location>
</feature>
<evidence type="ECO:0008006" key="4">
    <source>
        <dbReference type="Google" id="ProtNLM"/>
    </source>
</evidence>
<feature type="transmembrane region" description="Helical" evidence="1">
    <location>
        <begin position="360"/>
        <end position="383"/>
    </location>
</feature>